<dbReference type="OrthoDB" id="846150at2"/>
<comment type="subcellular location">
    <subcellularLocation>
        <location evidence="1">Membrane</location>
    </subcellularLocation>
</comment>
<comment type="caution">
    <text evidence="4">The sequence shown here is derived from an EMBL/GenBank/DDBJ whole genome shotgun (WGS) entry which is preliminary data.</text>
</comment>
<dbReference type="InterPro" id="IPR050491">
    <property type="entry name" value="AmpC-like"/>
</dbReference>
<dbReference type="Pfam" id="PF00144">
    <property type="entry name" value="Beta-lactamase"/>
    <property type="match status" value="1"/>
</dbReference>
<accession>A0A316LIK5</accession>
<evidence type="ECO:0000256" key="1">
    <source>
        <dbReference type="ARBA" id="ARBA00004370"/>
    </source>
</evidence>
<dbReference type="GO" id="GO:0016020">
    <property type="term" value="C:membrane"/>
    <property type="evidence" value="ECO:0007669"/>
    <property type="project" value="UniProtKB-SubCell"/>
</dbReference>
<evidence type="ECO:0000256" key="2">
    <source>
        <dbReference type="ARBA" id="ARBA00023136"/>
    </source>
</evidence>
<dbReference type="PROSITE" id="PS51257">
    <property type="entry name" value="PROKAR_LIPOPROTEIN"/>
    <property type="match status" value="1"/>
</dbReference>
<dbReference type="Proteomes" id="UP000245762">
    <property type="component" value="Unassembled WGS sequence"/>
</dbReference>
<feature type="domain" description="Beta-lactamase-related" evidence="3">
    <location>
        <begin position="42"/>
        <end position="396"/>
    </location>
</feature>
<protein>
    <submittedName>
        <fullName evidence="4">Serine hydrolase</fullName>
    </submittedName>
</protein>
<dbReference type="RefSeq" id="WP_109660277.1">
    <property type="nucleotide sequence ID" value="NZ_QGEG01000001.1"/>
</dbReference>
<evidence type="ECO:0000313" key="4">
    <source>
        <dbReference type="EMBL" id="PWL39930.1"/>
    </source>
</evidence>
<sequence length="418" mass="47056">MKRAPLIVLLSIAFFSCKKDPTVQKTQRFEILKDSLSHELTEIQRKGDIKGFGVAIVNEDTTLYAKGFGYSTIDPEQAYTKNTVQNIASVSKTLIGISLLKAQEMQKLNLEDPVNNYLPFEVFNPFHPEDAITIRQLATHTSSIQDGDLYGKKSYILENAKDTLRIKSIPSAEEFNAPESDLDMGRFLENFLSVEGEWYQQTSFLENKPGELYEYTNVGATLAAYIIEIATGSSYADFTKKHILAPLEMASSDWNTAELDTTHLTQLFTVDGKQIPSYKLITYPDGGLITSVDDKAKYLSEIIKGFSGNGKLLTEKSYKLFFTKFLSENNFEGERDTDRPFDDEYNSGLFIGHTPIGQVGHMGGDPGVSTFMFFDPNTKIGKLLFVNTDLDEKGADQFYTIWDKIGSYEKRMNKQTEN</sequence>
<dbReference type="Gene3D" id="3.40.710.10">
    <property type="entry name" value="DD-peptidase/beta-lactamase superfamily"/>
    <property type="match status" value="1"/>
</dbReference>
<dbReference type="InterPro" id="IPR012338">
    <property type="entry name" value="Beta-lactam/transpept-like"/>
</dbReference>
<dbReference type="SUPFAM" id="SSF56601">
    <property type="entry name" value="beta-lactamase/transpeptidase-like"/>
    <property type="match status" value="1"/>
</dbReference>
<keyword evidence="2" id="KW-0472">Membrane</keyword>
<gene>
    <name evidence="4" type="ORF">DKG77_03630</name>
</gene>
<organism evidence="4 5">
    <name type="scientific">Flagellimonas aquimarina</name>
    <dbReference type="NCBI Taxonomy" id="2201895"/>
    <lineage>
        <taxon>Bacteria</taxon>
        <taxon>Pseudomonadati</taxon>
        <taxon>Bacteroidota</taxon>
        <taxon>Flavobacteriia</taxon>
        <taxon>Flavobacteriales</taxon>
        <taxon>Flavobacteriaceae</taxon>
        <taxon>Flagellimonas</taxon>
    </lineage>
</organism>
<dbReference type="GO" id="GO:0016787">
    <property type="term" value="F:hydrolase activity"/>
    <property type="evidence" value="ECO:0007669"/>
    <property type="project" value="UniProtKB-KW"/>
</dbReference>
<name>A0A316LIK5_9FLAO</name>
<dbReference type="EMBL" id="QGEG01000001">
    <property type="protein sequence ID" value="PWL39930.1"/>
    <property type="molecule type" value="Genomic_DNA"/>
</dbReference>
<dbReference type="InterPro" id="IPR001466">
    <property type="entry name" value="Beta-lactam-related"/>
</dbReference>
<dbReference type="AlphaFoldDB" id="A0A316LIK5"/>
<dbReference type="PANTHER" id="PTHR46825:SF11">
    <property type="entry name" value="PENICILLIN-BINDING PROTEIN 4"/>
    <property type="match status" value="1"/>
</dbReference>
<reference evidence="4 5" key="1">
    <citation type="submission" date="2018-05" db="EMBL/GenBank/DDBJ databases">
        <title>Complete genome sequence of Flagellimonas aquimarina ECD12 isolated from seaweed Ecklonia cava.</title>
        <authorList>
            <person name="Choi S."/>
            <person name="Seong C."/>
        </authorList>
    </citation>
    <scope>NUCLEOTIDE SEQUENCE [LARGE SCALE GENOMIC DNA]</scope>
    <source>
        <strain evidence="4 5">ECD12</strain>
    </source>
</reference>
<evidence type="ECO:0000313" key="5">
    <source>
        <dbReference type="Proteomes" id="UP000245762"/>
    </source>
</evidence>
<keyword evidence="4" id="KW-0378">Hydrolase</keyword>
<proteinExistence type="predicted"/>
<keyword evidence="5" id="KW-1185">Reference proteome</keyword>
<evidence type="ECO:0000259" key="3">
    <source>
        <dbReference type="Pfam" id="PF00144"/>
    </source>
</evidence>
<dbReference type="PANTHER" id="PTHR46825">
    <property type="entry name" value="D-ALANYL-D-ALANINE-CARBOXYPEPTIDASE/ENDOPEPTIDASE AMPH"/>
    <property type="match status" value="1"/>
</dbReference>